<keyword evidence="2" id="KW-1185">Reference proteome</keyword>
<organism evidence="1 2">
    <name type="scientific">Ferirhizobium litorale</name>
    <dbReference type="NCBI Taxonomy" id="2927786"/>
    <lineage>
        <taxon>Bacteria</taxon>
        <taxon>Pseudomonadati</taxon>
        <taxon>Pseudomonadota</taxon>
        <taxon>Alphaproteobacteria</taxon>
        <taxon>Hyphomicrobiales</taxon>
        <taxon>Rhizobiaceae</taxon>
        <taxon>Ferirhizobium</taxon>
    </lineage>
</organism>
<gene>
    <name evidence="1" type="ORF">MRS75_16665</name>
</gene>
<protein>
    <submittedName>
        <fullName evidence="1">Histidine phosphatase family protein</fullName>
    </submittedName>
</protein>
<dbReference type="EMBL" id="JALDYZ010000009">
    <property type="protein sequence ID" value="MDI7923715.1"/>
    <property type="molecule type" value="Genomic_DNA"/>
</dbReference>
<sequence length="170" mass="18775">MRRILFLRHAKSARPEGVADHDRPLAPRGNRAAPLIGSYMASNGLIPDLVLVSTALRTRQTWELVRKELPQAVPERDEPGLYEASAQKMVIFIRATNPAVHTLMLVGHNPGTEDAARLITGGGEPDALSRLSQKYPTAGLAVVAFDIERWRDVAPLEGYLERFVTPDMLD</sequence>
<dbReference type="SUPFAM" id="SSF53254">
    <property type="entry name" value="Phosphoglycerate mutase-like"/>
    <property type="match status" value="1"/>
</dbReference>
<proteinExistence type="predicted"/>
<name>A0AAE3QGV7_9HYPH</name>
<accession>A0AAE3QGV7</accession>
<dbReference type="PANTHER" id="PTHR47623">
    <property type="entry name" value="OS09G0287300 PROTEIN"/>
    <property type="match status" value="1"/>
</dbReference>
<dbReference type="Pfam" id="PF00300">
    <property type="entry name" value="His_Phos_1"/>
    <property type="match status" value="1"/>
</dbReference>
<dbReference type="CDD" id="cd07067">
    <property type="entry name" value="HP_PGM_like"/>
    <property type="match status" value="1"/>
</dbReference>
<reference evidence="1" key="1">
    <citation type="submission" date="2022-03" db="EMBL/GenBank/DDBJ databases">
        <title>Fererhizobium litorale gen. nov., sp. nov., isolated from sandy sediments of the Sea of Japan seashore.</title>
        <authorList>
            <person name="Romanenko L."/>
            <person name="Kurilenko V."/>
            <person name="Otstavnykh N."/>
            <person name="Svetashev V."/>
            <person name="Tekutyeva L."/>
            <person name="Isaeva M."/>
            <person name="Mikhailov V."/>
        </authorList>
    </citation>
    <scope>NUCLEOTIDE SEQUENCE</scope>
    <source>
        <strain evidence="1">KMM 9576</strain>
    </source>
</reference>
<dbReference type="PANTHER" id="PTHR47623:SF1">
    <property type="entry name" value="OS09G0287300 PROTEIN"/>
    <property type="match status" value="1"/>
</dbReference>
<evidence type="ECO:0000313" key="2">
    <source>
        <dbReference type="Proteomes" id="UP001161580"/>
    </source>
</evidence>
<dbReference type="RefSeq" id="WP_311786942.1">
    <property type="nucleotide sequence ID" value="NZ_JALDYY010000006.1"/>
</dbReference>
<dbReference type="InterPro" id="IPR029033">
    <property type="entry name" value="His_PPase_superfam"/>
</dbReference>
<dbReference type="AlphaFoldDB" id="A0AAE3QGV7"/>
<dbReference type="InterPro" id="IPR013078">
    <property type="entry name" value="His_Pase_superF_clade-1"/>
</dbReference>
<dbReference type="Proteomes" id="UP001161580">
    <property type="component" value="Unassembled WGS sequence"/>
</dbReference>
<evidence type="ECO:0000313" key="1">
    <source>
        <dbReference type="EMBL" id="MDI7923715.1"/>
    </source>
</evidence>
<dbReference type="Gene3D" id="3.40.50.1240">
    <property type="entry name" value="Phosphoglycerate mutase-like"/>
    <property type="match status" value="1"/>
</dbReference>
<comment type="caution">
    <text evidence="1">The sequence shown here is derived from an EMBL/GenBank/DDBJ whole genome shotgun (WGS) entry which is preliminary data.</text>
</comment>